<dbReference type="GO" id="GO:0016020">
    <property type="term" value="C:membrane"/>
    <property type="evidence" value="ECO:0007669"/>
    <property type="project" value="InterPro"/>
</dbReference>
<keyword evidence="4" id="KW-1185">Reference proteome</keyword>
<dbReference type="InterPro" id="IPR033900">
    <property type="entry name" value="Gram_neg_porin_domain"/>
</dbReference>
<protein>
    <submittedName>
        <fullName evidence="3">Porin</fullName>
    </submittedName>
</protein>
<proteinExistence type="predicted"/>
<keyword evidence="1" id="KW-0472">Membrane</keyword>
<keyword evidence="1" id="KW-1133">Transmembrane helix</keyword>
<name>A0A5C4R2K5_9RHOB</name>
<evidence type="ECO:0000259" key="2">
    <source>
        <dbReference type="Pfam" id="PF13609"/>
    </source>
</evidence>
<dbReference type="EMBL" id="VDDC01000040">
    <property type="protein sequence ID" value="TNH38031.1"/>
    <property type="molecule type" value="Genomic_DNA"/>
</dbReference>
<feature type="transmembrane region" description="Helical" evidence="1">
    <location>
        <begin position="45"/>
        <end position="68"/>
    </location>
</feature>
<gene>
    <name evidence="3" type="ORF">FHD67_17130</name>
</gene>
<comment type="caution">
    <text evidence="3">The sequence shown here is derived from an EMBL/GenBank/DDBJ whole genome shotgun (WGS) entry which is preliminary data.</text>
</comment>
<dbReference type="InterPro" id="IPR023614">
    <property type="entry name" value="Porin_dom_sf"/>
</dbReference>
<reference evidence="3 4" key="1">
    <citation type="submission" date="2019-06" db="EMBL/GenBank/DDBJ databases">
        <authorList>
            <person name="Li J."/>
        </authorList>
    </citation>
    <scope>NUCLEOTIDE SEQUENCE [LARGE SCALE GENOMIC DNA]</scope>
    <source>
        <strain evidence="3 4">CGMCC 1.8012</strain>
    </source>
</reference>
<feature type="domain" description="Porin" evidence="2">
    <location>
        <begin position="48"/>
        <end position="365"/>
    </location>
</feature>
<evidence type="ECO:0000313" key="3">
    <source>
        <dbReference type="EMBL" id="TNH38031.1"/>
    </source>
</evidence>
<accession>A0A5C4R2K5</accession>
<dbReference type="Pfam" id="PF13609">
    <property type="entry name" value="Porin_4"/>
    <property type="match status" value="1"/>
</dbReference>
<sequence>MGKENSRRVIPLHHNRERVKQIAYPGRDSWLGQQRDKREHTMKKALIASTALVLTAGIAAADVTISGYGRTGVLYQEGGVRGPIDTNGDAPGGLVDASDAIVQSRLRMNIDATTSTDQGVDFGGRIRIQWDQGDDETTVAPGYVYVTASGLTVEIGNSNTAYDSAALLYNSEIGVYSRSFGNSRGDFFAYNTDGYPTLANVVDGAIDRRSDYMGVMVKYAVAGVNLRASVIDPDQVYDLPTDTSEKEYSVSADYVWNDSVTLSAAYVKNGAGIDDNDQYFVGAEYAFNDKTDIGLLYIDNGEVLGDDSDLGKTITLYGSYEVAPLTTINGYVANNSADSNESDNAFGIGGAYDLGGAMLAGSVQRGYDENITADMGVQFNF</sequence>
<keyword evidence="1" id="KW-0812">Transmembrane</keyword>
<evidence type="ECO:0000256" key="1">
    <source>
        <dbReference type="SAM" id="Phobius"/>
    </source>
</evidence>
<dbReference type="Gene3D" id="2.40.160.10">
    <property type="entry name" value="Porin"/>
    <property type="match status" value="1"/>
</dbReference>
<dbReference type="GO" id="GO:0015288">
    <property type="term" value="F:porin activity"/>
    <property type="evidence" value="ECO:0007669"/>
    <property type="project" value="InterPro"/>
</dbReference>
<organism evidence="3 4">
    <name type="scientific">Paracoccus haeundaensis</name>
    <dbReference type="NCBI Taxonomy" id="225362"/>
    <lineage>
        <taxon>Bacteria</taxon>
        <taxon>Pseudomonadati</taxon>
        <taxon>Pseudomonadota</taxon>
        <taxon>Alphaproteobacteria</taxon>
        <taxon>Rhodobacterales</taxon>
        <taxon>Paracoccaceae</taxon>
        <taxon>Paracoccus</taxon>
    </lineage>
</organism>
<evidence type="ECO:0000313" key="4">
    <source>
        <dbReference type="Proteomes" id="UP000304880"/>
    </source>
</evidence>
<dbReference type="SUPFAM" id="SSF56935">
    <property type="entry name" value="Porins"/>
    <property type="match status" value="1"/>
</dbReference>
<dbReference type="AlphaFoldDB" id="A0A5C4R2K5"/>
<dbReference type="Proteomes" id="UP000304880">
    <property type="component" value="Unassembled WGS sequence"/>
</dbReference>